<dbReference type="Pfam" id="PF24716">
    <property type="entry name" value="WapI"/>
    <property type="match status" value="1"/>
</dbReference>
<organism evidence="1 2">
    <name type="scientific">Rosenbergiella gaditana</name>
    <dbReference type="NCBI Taxonomy" id="2726987"/>
    <lineage>
        <taxon>Bacteria</taxon>
        <taxon>Pseudomonadati</taxon>
        <taxon>Pseudomonadota</taxon>
        <taxon>Gammaproteobacteria</taxon>
        <taxon>Enterobacterales</taxon>
        <taxon>Erwiniaceae</taxon>
        <taxon>Rosenbergiella</taxon>
    </lineage>
</organism>
<keyword evidence="2" id="KW-1185">Reference proteome</keyword>
<dbReference type="RefSeq" id="WP_214237628.1">
    <property type="nucleotide sequence ID" value="NZ_JABBFR010000014.1"/>
</dbReference>
<protein>
    <submittedName>
        <fullName evidence="1">Uncharacterized protein</fullName>
    </submittedName>
</protein>
<proteinExistence type="predicted"/>
<sequence length="139" mass="16172">MIELICGTRTLKITPYERETNPDNDDWINLWIEFSIPELKTQFKTALTVYEIMELKSGIANIYQSMISISEISPVILDSLERKMNLSFIKNHPEQVEVNLLLRPEDHAESVRVSDTFYLDQSYFPALLSGLDEMINWQS</sequence>
<reference evidence="1 2" key="1">
    <citation type="submission" date="2020-04" db="EMBL/GenBank/DDBJ databases">
        <title>Genome sequencing of Rosenbergiella species.</title>
        <authorList>
            <person name="Alvarez-Perez S."/>
            <person name="Lievens B."/>
        </authorList>
    </citation>
    <scope>NUCLEOTIDE SEQUENCE [LARGE SCALE GENOMIC DNA]</scope>
    <source>
        <strain evidence="1 2">S61</strain>
    </source>
</reference>
<comment type="caution">
    <text evidence="1">The sequence shown here is derived from an EMBL/GenBank/DDBJ whole genome shotgun (WGS) entry which is preliminary data.</text>
</comment>
<dbReference type="Proteomes" id="UP000790096">
    <property type="component" value="Unassembled WGS sequence"/>
</dbReference>
<evidence type="ECO:0000313" key="1">
    <source>
        <dbReference type="EMBL" id="MBT0724972.1"/>
    </source>
</evidence>
<dbReference type="EMBL" id="JABBFR010000014">
    <property type="protein sequence ID" value="MBT0724972.1"/>
    <property type="molecule type" value="Genomic_DNA"/>
</dbReference>
<dbReference type="InterPro" id="IPR056510">
    <property type="entry name" value="WapI"/>
</dbReference>
<evidence type="ECO:0000313" key="2">
    <source>
        <dbReference type="Proteomes" id="UP000790096"/>
    </source>
</evidence>
<gene>
    <name evidence="1" type="ORF">HH682_11175</name>
</gene>
<accession>A0ABS5SXZ0</accession>
<name>A0ABS5SXZ0_9GAMM</name>